<proteinExistence type="predicted"/>
<evidence type="ECO:0000313" key="2">
    <source>
        <dbReference type="EMBL" id="AQZ67577.1"/>
    </source>
</evidence>
<evidence type="ECO:0000259" key="1">
    <source>
        <dbReference type="Pfam" id="PF23859"/>
    </source>
</evidence>
<organism evidence="2 3">
    <name type="scientific">[Actinomadura] parvosata subsp. kistnae</name>
    <dbReference type="NCBI Taxonomy" id="1909395"/>
    <lineage>
        <taxon>Bacteria</taxon>
        <taxon>Bacillati</taxon>
        <taxon>Actinomycetota</taxon>
        <taxon>Actinomycetes</taxon>
        <taxon>Streptosporangiales</taxon>
        <taxon>Streptosporangiaceae</taxon>
        <taxon>Nonomuraea</taxon>
    </lineage>
</organism>
<protein>
    <recommendedName>
        <fullName evidence="1">DeoxyPurine in DNA protein A domain-containing protein</fullName>
    </recommendedName>
</protein>
<accession>A0A1V0ABK1</accession>
<dbReference type="Pfam" id="PF23859">
    <property type="entry name" value="DpdA"/>
    <property type="match status" value="1"/>
</dbReference>
<keyword evidence="3" id="KW-1185">Reference proteome</keyword>
<gene>
    <name evidence="2" type="ORF">BKM31_44435</name>
</gene>
<evidence type="ECO:0000313" key="3">
    <source>
        <dbReference type="Proteomes" id="UP000190797"/>
    </source>
</evidence>
<dbReference type="AlphaFoldDB" id="A0A1V0ABK1"/>
<dbReference type="InterPro" id="IPR055645">
    <property type="entry name" value="DpdA"/>
</dbReference>
<reference evidence="3" key="1">
    <citation type="journal article" date="2017" name="Med. Chem. Commun.">
        <title>Nonomuraea sp. ATCC 55076 harbours the largest actinomycete chromosome to date and the kistamicin biosynthetic gene cluster.</title>
        <authorList>
            <person name="Nazari B."/>
            <person name="Forneris C.C."/>
            <person name="Gibson M.I."/>
            <person name="Moon K."/>
            <person name="Schramma K.R."/>
            <person name="Seyedsayamdost M.R."/>
        </authorList>
    </citation>
    <scope>NUCLEOTIDE SEQUENCE [LARGE SCALE GENOMIC DNA]</scope>
    <source>
        <strain evidence="3">ATCC 55076</strain>
    </source>
</reference>
<dbReference type="EMBL" id="CP017717">
    <property type="protein sequence ID" value="AQZ67577.1"/>
    <property type="molecule type" value="Genomic_DNA"/>
</dbReference>
<dbReference type="KEGG" id="noa:BKM31_44435"/>
<dbReference type="RefSeq" id="WP_186404553.1">
    <property type="nucleotide sequence ID" value="NZ_CP017717.1"/>
</dbReference>
<sequence length="256" mass="28323">MLEKVTFPLFVSHRQLARRPRRRPLTAGCRWALDSGGFTELSLHGTWTIPPDAYAEAVAGYAATIGGLDFAAPQDWMCEPVMLARTGLSITEHQHRTVANYLHLREIAPDLPFIPVLQGWSLADYLRCVKLYESAGVRLAELPRVGLGSVCRRQSTAEIAHIVATLAQGGLRLHGFGVKTGGLHKYGRYLASADSLAWSYAARRQPPLPGHTHKNCANCLTYATAWRQRVITELEHACRQQDLFDLLTKPATRSAA</sequence>
<dbReference type="Proteomes" id="UP000190797">
    <property type="component" value="Chromosome"/>
</dbReference>
<feature type="domain" description="DeoxyPurine in DNA protein A" evidence="1">
    <location>
        <begin position="5"/>
        <end position="237"/>
    </location>
</feature>
<name>A0A1V0ABK1_9ACTN</name>